<dbReference type="InterPro" id="IPR010982">
    <property type="entry name" value="Lambda_DNA-bd_dom_sf"/>
</dbReference>
<evidence type="ECO:0000256" key="1">
    <source>
        <dbReference type="SAM" id="MobiDB-lite"/>
    </source>
</evidence>
<dbReference type="SMART" id="SM00530">
    <property type="entry name" value="HTH_XRE"/>
    <property type="match status" value="1"/>
</dbReference>
<protein>
    <submittedName>
        <fullName evidence="3">Helix-turn-helix domain-containing protein</fullName>
    </submittedName>
</protein>
<dbReference type="Pfam" id="PF13560">
    <property type="entry name" value="HTH_31"/>
    <property type="match status" value="1"/>
</dbReference>
<dbReference type="Gene3D" id="1.10.260.40">
    <property type="entry name" value="lambda repressor-like DNA-binding domains"/>
    <property type="match status" value="1"/>
</dbReference>
<name>A0A7X1NDU8_9BURK</name>
<keyword evidence="4" id="KW-1185">Reference proteome</keyword>
<evidence type="ECO:0000313" key="4">
    <source>
        <dbReference type="Proteomes" id="UP000484381"/>
    </source>
</evidence>
<sequence length="147" mass="17326">MSPFSILLHEFRLRSNLRQSDLAEKLGYEQSYLSSLEVGRKGRPTREFVLKLVEVLSLRDQDAEELLQAWEDSCRTIEIPADAPRALYEALNEIRRAMDHLCPAQIEIFRQTARMTGESLDDHKPDRLRIKRRRDRPIKQMEDTEME</sequence>
<dbReference type="CDD" id="cd00093">
    <property type="entry name" value="HTH_XRE"/>
    <property type="match status" value="1"/>
</dbReference>
<evidence type="ECO:0000259" key="2">
    <source>
        <dbReference type="PROSITE" id="PS50943"/>
    </source>
</evidence>
<evidence type="ECO:0000313" key="3">
    <source>
        <dbReference type="EMBL" id="MPW20154.1"/>
    </source>
</evidence>
<dbReference type="InterPro" id="IPR001387">
    <property type="entry name" value="Cro/C1-type_HTH"/>
</dbReference>
<gene>
    <name evidence="3" type="ORF">GCT13_25510</name>
</gene>
<dbReference type="SUPFAM" id="SSF47413">
    <property type="entry name" value="lambda repressor-like DNA-binding domains"/>
    <property type="match status" value="1"/>
</dbReference>
<feature type="region of interest" description="Disordered" evidence="1">
    <location>
        <begin position="117"/>
        <end position="147"/>
    </location>
</feature>
<dbReference type="PROSITE" id="PS50943">
    <property type="entry name" value="HTH_CROC1"/>
    <property type="match status" value="1"/>
</dbReference>
<dbReference type="EMBL" id="WHNP01000026">
    <property type="protein sequence ID" value="MPW20154.1"/>
    <property type="molecule type" value="Genomic_DNA"/>
</dbReference>
<dbReference type="RefSeq" id="WP_152762830.1">
    <property type="nucleotide sequence ID" value="NZ_WHNP01000026.1"/>
</dbReference>
<feature type="domain" description="HTH cro/C1-type" evidence="2">
    <location>
        <begin position="8"/>
        <end position="66"/>
    </location>
</feature>
<organism evidence="3 4">
    <name type="scientific">Paraburkholderia franconis</name>
    <dbReference type="NCBI Taxonomy" id="2654983"/>
    <lineage>
        <taxon>Bacteria</taxon>
        <taxon>Pseudomonadati</taxon>
        <taxon>Pseudomonadota</taxon>
        <taxon>Betaproteobacteria</taxon>
        <taxon>Burkholderiales</taxon>
        <taxon>Burkholderiaceae</taxon>
        <taxon>Paraburkholderia</taxon>
    </lineage>
</organism>
<dbReference type="Proteomes" id="UP000484381">
    <property type="component" value="Unassembled WGS sequence"/>
</dbReference>
<proteinExistence type="predicted"/>
<dbReference type="GO" id="GO:0003677">
    <property type="term" value="F:DNA binding"/>
    <property type="evidence" value="ECO:0007669"/>
    <property type="project" value="InterPro"/>
</dbReference>
<dbReference type="AlphaFoldDB" id="A0A7X1NDU8"/>
<comment type="caution">
    <text evidence="3">The sequence shown here is derived from an EMBL/GenBank/DDBJ whole genome shotgun (WGS) entry which is preliminary data.</text>
</comment>
<reference evidence="3 4" key="1">
    <citation type="submission" date="2019-10" db="EMBL/GenBank/DDBJ databases">
        <title>Paraburkholderia sp. isolated from nodules of Mimosa pudica from Brazilian Atlantic Forest soils.</title>
        <authorList>
            <person name="Paulitsch F."/>
            <person name="Hungria M."/>
            <person name="Dall'Agnol R."/>
        </authorList>
    </citation>
    <scope>NUCLEOTIDE SEQUENCE [LARGE SCALE GENOMIC DNA]</scope>
    <source>
        <strain evidence="3 4">CNPSo 3157</strain>
    </source>
</reference>
<feature type="compositionally biased region" description="Basic and acidic residues" evidence="1">
    <location>
        <begin position="137"/>
        <end position="147"/>
    </location>
</feature>
<accession>A0A7X1NDU8</accession>